<gene>
    <name evidence="1" type="ORF">HVA01_27300</name>
</gene>
<dbReference type="Gene3D" id="3.30.2130.10">
    <property type="entry name" value="VC0802-like"/>
    <property type="match status" value="1"/>
</dbReference>
<dbReference type="Proteomes" id="UP000321303">
    <property type="component" value="Unassembled WGS sequence"/>
</dbReference>
<evidence type="ECO:0000313" key="1">
    <source>
        <dbReference type="EMBL" id="GEN29084.1"/>
    </source>
</evidence>
<name>A0A511UR72_9GAMM</name>
<organism evidence="1 2">
    <name type="scientific">Halovibrio variabilis</name>
    <dbReference type="NCBI Taxonomy" id="31910"/>
    <lineage>
        <taxon>Bacteria</taxon>
        <taxon>Pseudomonadati</taxon>
        <taxon>Pseudomonadota</taxon>
        <taxon>Gammaproteobacteria</taxon>
        <taxon>Oceanospirillales</taxon>
        <taxon>Halomonadaceae</taxon>
        <taxon>Halovibrio</taxon>
    </lineage>
</organism>
<accession>A0A511UR72</accession>
<dbReference type="SUPFAM" id="SSF55021">
    <property type="entry name" value="ACT-like"/>
    <property type="match status" value="1"/>
</dbReference>
<keyword evidence="2" id="KW-1185">Reference proteome</keyword>
<dbReference type="AlphaFoldDB" id="A0A511UR72"/>
<dbReference type="InterPro" id="IPR045865">
    <property type="entry name" value="ACT-like_dom_sf"/>
</dbReference>
<sequence>MKSEVPVRDYFGSFRVVSTDGDLPFDVIGFLRPVLELLNNEGIKAGPQCGAVFDHLFIYERDVERANALLEDFISKARDQ</sequence>
<comment type="caution">
    <text evidence="1">The sequence shown here is derived from an EMBL/GenBank/DDBJ whole genome shotgun (WGS) entry which is preliminary data.</text>
</comment>
<reference evidence="1 2" key="1">
    <citation type="submission" date="2019-07" db="EMBL/GenBank/DDBJ databases">
        <title>Whole genome shotgun sequence of Halomonas variabilis NBRC 102410.</title>
        <authorList>
            <person name="Hosoyama A."/>
            <person name="Uohara A."/>
            <person name="Ohji S."/>
            <person name="Ichikawa N."/>
        </authorList>
    </citation>
    <scope>NUCLEOTIDE SEQUENCE [LARGE SCALE GENOMIC DNA]</scope>
    <source>
        <strain evidence="1 2">NBRC 102410</strain>
    </source>
</reference>
<dbReference type="EMBL" id="BJXV01000016">
    <property type="protein sequence ID" value="GEN29084.1"/>
    <property type="molecule type" value="Genomic_DNA"/>
</dbReference>
<protein>
    <submittedName>
        <fullName evidence="1">Uncharacterized protein</fullName>
    </submittedName>
</protein>
<proteinExistence type="predicted"/>
<evidence type="ECO:0000313" key="2">
    <source>
        <dbReference type="Proteomes" id="UP000321303"/>
    </source>
</evidence>